<gene>
    <name evidence="2" type="ORF">HYQ43_02060</name>
</gene>
<dbReference type="Proteomes" id="UP000509322">
    <property type="component" value="Chromosome 1"/>
</dbReference>
<keyword evidence="1" id="KW-0472">Membrane</keyword>
<feature type="transmembrane region" description="Helical" evidence="1">
    <location>
        <begin position="134"/>
        <end position="152"/>
    </location>
</feature>
<proteinExistence type="predicted"/>
<feature type="transmembrane region" description="Helical" evidence="1">
    <location>
        <begin position="96"/>
        <end position="122"/>
    </location>
</feature>
<feature type="transmembrane region" description="Helical" evidence="1">
    <location>
        <begin position="62"/>
        <end position="89"/>
    </location>
</feature>
<dbReference type="RefSeq" id="WP_179921527.1">
    <property type="nucleotide sequence ID" value="NZ_CP058689.1"/>
</dbReference>
<evidence type="ECO:0000313" key="3">
    <source>
        <dbReference type="Proteomes" id="UP000509322"/>
    </source>
</evidence>
<feature type="transmembrane region" description="Helical" evidence="1">
    <location>
        <begin position="20"/>
        <end position="42"/>
    </location>
</feature>
<dbReference type="AlphaFoldDB" id="A0A7H9BPY9"/>
<evidence type="ECO:0000256" key="1">
    <source>
        <dbReference type="SAM" id="Phobius"/>
    </source>
</evidence>
<protein>
    <submittedName>
        <fullName evidence="2">Uncharacterized protein</fullName>
    </submittedName>
</protein>
<keyword evidence="1" id="KW-0812">Transmembrane</keyword>
<accession>A0A7H9BPY9</accession>
<sequence length="165" mass="17816">MATEPIPRPDQWHKPSWKRFAGIVALFALLGPLIGAIIPVMLSLGELPELMQIGSPLKAFGFIFAFGVVIAYVLGAPQALVTGLVMGFWHRRTGAISYWGAALCALAALGLRLGIVGLPHFGGREPLSLDTDDYLWLALGHLMAVLACAWLARRLFVPVRSSGDR</sequence>
<dbReference type="EMBL" id="CP058689">
    <property type="protein sequence ID" value="QLH13109.1"/>
    <property type="molecule type" value="Genomic_DNA"/>
</dbReference>
<keyword evidence="1" id="KW-1133">Transmembrane helix</keyword>
<evidence type="ECO:0000313" key="2">
    <source>
        <dbReference type="EMBL" id="QLH13109.1"/>
    </source>
</evidence>
<reference evidence="2 3" key="1">
    <citation type="submission" date="2020-07" db="EMBL/GenBank/DDBJ databases">
        <title>The complete genome of Paracoccus pantotrophus ACCC 10489.</title>
        <authorList>
            <person name="Si Y."/>
        </authorList>
    </citation>
    <scope>NUCLEOTIDE SEQUENCE [LARGE SCALE GENOMIC DNA]</scope>
    <source>
        <strain evidence="2 3">ACCC10489</strain>
    </source>
</reference>
<name>A0A7H9BPY9_PARPN</name>
<organism evidence="2 3">
    <name type="scientific">Paracoccus pantotrophus</name>
    <name type="common">Thiosphaera pantotropha</name>
    <dbReference type="NCBI Taxonomy" id="82367"/>
    <lineage>
        <taxon>Bacteria</taxon>
        <taxon>Pseudomonadati</taxon>
        <taxon>Pseudomonadota</taxon>
        <taxon>Alphaproteobacteria</taxon>
        <taxon>Rhodobacterales</taxon>
        <taxon>Paracoccaceae</taxon>
        <taxon>Paracoccus</taxon>
    </lineage>
</organism>